<comment type="similarity">
    <text evidence="10">Belongs to the iron/ascorbate-dependent oxidoreductase family.</text>
</comment>
<keyword evidence="5" id="KW-0266">Ethylene biosynthesis</keyword>
<name>A0ABX1VFX9_9PLAN</name>
<keyword evidence="13" id="KW-1185">Reference proteome</keyword>
<dbReference type="PANTHER" id="PTHR47990">
    <property type="entry name" value="2-OXOGLUTARATE (2OG) AND FE(II)-DEPENDENT OXYGENASE SUPERFAMILY PROTEIN-RELATED"/>
    <property type="match status" value="1"/>
</dbReference>
<evidence type="ECO:0000256" key="5">
    <source>
        <dbReference type="ARBA" id="ARBA00022666"/>
    </source>
</evidence>
<accession>A0ABX1VFX9</accession>
<dbReference type="RefSeq" id="WP_171188056.1">
    <property type="nucleotide sequence ID" value="NZ_WTPX01000096.1"/>
</dbReference>
<dbReference type="InterPro" id="IPR044861">
    <property type="entry name" value="IPNS-like_FE2OG_OXY"/>
</dbReference>
<evidence type="ECO:0000256" key="2">
    <source>
        <dbReference type="ARBA" id="ARBA00012293"/>
    </source>
</evidence>
<dbReference type="InterPro" id="IPR027443">
    <property type="entry name" value="IPNS-like_sf"/>
</dbReference>
<evidence type="ECO:0000256" key="1">
    <source>
        <dbReference type="ARBA" id="ARBA00004767"/>
    </source>
</evidence>
<dbReference type="Gene3D" id="2.60.120.330">
    <property type="entry name" value="B-lactam Antibiotic, Isopenicillin N Synthase, Chain"/>
    <property type="match status" value="1"/>
</dbReference>
<evidence type="ECO:0000256" key="7">
    <source>
        <dbReference type="ARBA" id="ARBA00031282"/>
    </source>
</evidence>
<comment type="catalytic activity">
    <reaction evidence="8">
        <text>2-oxoglutarate + O2 + 2 H(+) = ethene + 3 CO2 + H2O</text>
        <dbReference type="Rhea" id="RHEA:31523"/>
        <dbReference type="ChEBI" id="CHEBI:15377"/>
        <dbReference type="ChEBI" id="CHEBI:15378"/>
        <dbReference type="ChEBI" id="CHEBI:15379"/>
        <dbReference type="ChEBI" id="CHEBI:16526"/>
        <dbReference type="ChEBI" id="CHEBI:16810"/>
        <dbReference type="ChEBI" id="CHEBI:18153"/>
        <dbReference type="EC" id="1.13.12.19"/>
    </reaction>
</comment>
<organism evidence="12 13">
    <name type="scientific">Alienimonas chondri</name>
    <dbReference type="NCBI Taxonomy" id="2681879"/>
    <lineage>
        <taxon>Bacteria</taxon>
        <taxon>Pseudomonadati</taxon>
        <taxon>Planctomycetota</taxon>
        <taxon>Planctomycetia</taxon>
        <taxon>Planctomycetales</taxon>
        <taxon>Planctomycetaceae</taxon>
        <taxon>Alienimonas</taxon>
    </lineage>
</organism>
<evidence type="ECO:0000256" key="3">
    <source>
        <dbReference type="ARBA" id="ARBA00012531"/>
    </source>
</evidence>
<evidence type="ECO:0000259" key="11">
    <source>
        <dbReference type="PROSITE" id="PS51471"/>
    </source>
</evidence>
<keyword evidence="10" id="KW-0479">Metal-binding</keyword>
<evidence type="ECO:0000256" key="10">
    <source>
        <dbReference type="RuleBase" id="RU003682"/>
    </source>
</evidence>
<evidence type="ECO:0000256" key="8">
    <source>
        <dbReference type="ARBA" id="ARBA00047725"/>
    </source>
</evidence>
<evidence type="ECO:0000256" key="6">
    <source>
        <dbReference type="ARBA" id="ARBA00031011"/>
    </source>
</evidence>
<feature type="domain" description="Fe2OG dioxygenase" evidence="11">
    <location>
        <begin position="158"/>
        <end position="266"/>
    </location>
</feature>
<dbReference type="PROSITE" id="PS51471">
    <property type="entry name" value="FE2OG_OXY"/>
    <property type="match status" value="1"/>
</dbReference>
<evidence type="ECO:0000256" key="4">
    <source>
        <dbReference type="ARBA" id="ARBA00019045"/>
    </source>
</evidence>
<dbReference type="InterPro" id="IPR050231">
    <property type="entry name" value="Iron_ascorbate_oxido_reductase"/>
</dbReference>
<comment type="catalytic activity">
    <reaction evidence="9">
        <text>L-arginine + 2-oxoglutarate + O2 = guanidine + L-glutamate 5-semialdehyde + succinate + CO2</text>
        <dbReference type="Rhea" id="RHEA:31535"/>
        <dbReference type="ChEBI" id="CHEBI:15379"/>
        <dbReference type="ChEBI" id="CHEBI:16526"/>
        <dbReference type="ChEBI" id="CHEBI:16810"/>
        <dbReference type="ChEBI" id="CHEBI:30031"/>
        <dbReference type="ChEBI" id="CHEBI:30087"/>
        <dbReference type="ChEBI" id="CHEBI:32682"/>
        <dbReference type="ChEBI" id="CHEBI:58066"/>
        <dbReference type="EC" id="1.14.20.7"/>
    </reaction>
</comment>
<keyword evidence="10" id="KW-0408">Iron</keyword>
<dbReference type="InterPro" id="IPR005123">
    <property type="entry name" value="Oxoglu/Fe-dep_dioxygenase_dom"/>
</dbReference>
<dbReference type="Pfam" id="PF14226">
    <property type="entry name" value="DIOX_N"/>
    <property type="match status" value="1"/>
</dbReference>
<dbReference type="Proteomes" id="UP000609651">
    <property type="component" value="Unassembled WGS sequence"/>
</dbReference>
<evidence type="ECO:0000313" key="13">
    <source>
        <dbReference type="Proteomes" id="UP000609651"/>
    </source>
</evidence>
<evidence type="ECO:0000256" key="9">
    <source>
        <dbReference type="ARBA" id="ARBA00049359"/>
    </source>
</evidence>
<evidence type="ECO:0000313" key="12">
    <source>
        <dbReference type="EMBL" id="NNJ26748.1"/>
    </source>
</evidence>
<gene>
    <name evidence="12" type="primary">efe</name>
    <name evidence="12" type="ORF">LzC2_28390</name>
</gene>
<protein>
    <recommendedName>
        <fullName evidence="4">2-oxoglutarate-dependent ethylene/succinate-forming enzyme</fullName>
        <ecNumber evidence="3">1.13.12.19</ecNumber>
        <ecNumber evidence="2">1.14.20.7</ecNumber>
    </recommendedName>
    <alternativeName>
        <fullName evidence="6">2-oxoglutarate dioxygenase (ethylene-forming)</fullName>
    </alternativeName>
    <alternativeName>
        <fullName evidence="7">2-oxoglutarate/L-arginine monooxygenase/decarboxylase (succinate-forming)</fullName>
    </alternativeName>
</protein>
<dbReference type="EC" id="1.13.12.19" evidence="3"/>
<dbReference type="InterPro" id="IPR026992">
    <property type="entry name" value="DIOX_N"/>
</dbReference>
<keyword evidence="10 12" id="KW-0560">Oxidoreductase</keyword>
<sequence>MSEPVAEEHVSTVRLRGADAPAAIGAALRDAGFFNLVEHGVSDDLIRDAYAAAESFFAQPEEEKRRFVAPGALGQRGYTATGGERAAGAAAADLKEFFQVGPLEDDSPGGPNIWPKDSFRDAIEPLYAALRDAASKVASAVSVHLGLDPQFLPDRIVGGESILRLIHYPPVPDDAPPAATRAAAHADINFLTLLVGATAAGLEIRSRDDSRWLPVVAQPGQIVADSGDMLQNLTGGVIRSTVHRVVNPPGEGARQARLSMPFFCHPRPDVDLTPLDLSGARPDKYRSLTAGEFLHERLTAIRPDD</sequence>
<dbReference type="SUPFAM" id="SSF51197">
    <property type="entry name" value="Clavaminate synthase-like"/>
    <property type="match status" value="1"/>
</dbReference>
<reference evidence="12 13" key="1">
    <citation type="journal article" date="2020" name="Syst. Appl. Microbiol.">
        <title>Alienimonas chondri sp. nov., a novel planctomycete isolated from the biofilm of the red alga Chondrus crispus.</title>
        <authorList>
            <person name="Vitorino I."/>
            <person name="Albuquerque L."/>
            <person name="Wiegand S."/>
            <person name="Kallscheuer N."/>
            <person name="da Costa M.S."/>
            <person name="Lobo-da-Cunha A."/>
            <person name="Jogler C."/>
            <person name="Lage O.M."/>
        </authorList>
    </citation>
    <scope>NUCLEOTIDE SEQUENCE [LARGE SCALE GENOMIC DNA]</scope>
    <source>
        <strain evidence="12 13">LzC2</strain>
    </source>
</reference>
<dbReference type="Pfam" id="PF03171">
    <property type="entry name" value="2OG-FeII_Oxy"/>
    <property type="match status" value="1"/>
</dbReference>
<comment type="caution">
    <text evidence="12">The sequence shown here is derived from an EMBL/GenBank/DDBJ whole genome shotgun (WGS) entry which is preliminary data.</text>
</comment>
<comment type="pathway">
    <text evidence="1">Alkene biosynthesis; ethylene biosynthesis via 2-oxoglutarate.</text>
</comment>
<dbReference type="EC" id="1.14.20.7" evidence="2"/>
<dbReference type="GO" id="GO:0102276">
    <property type="term" value="F:2-oxoglutarate oxygenase/decarboxylase (ethylene-forming) activity"/>
    <property type="evidence" value="ECO:0007669"/>
    <property type="project" value="UniProtKB-EC"/>
</dbReference>
<proteinExistence type="inferred from homology"/>
<dbReference type="EMBL" id="WTPX01000096">
    <property type="protein sequence ID" value="NNJ26748.1"/>
    <property type="molecule type" value="Genomic_DNA"/>
</dbReference>